<accession>A4JX44</accession>
<dbReference type="EMBL" id="CP000625">
    <property type="protein sequence ID" value="ABO60833.1"/>
    <property type="molecule type" value="Genomic_DNA"/>
</dbReference>
<dbReference type="RefSeq" id="YP_001111128.1">
    <property type="nucleotide sequence ID" value="NC_009235.2"/>
</dbReference>
<organism evidence="1 2">
    <name type="scientific">Burkholderia phage phi644-2</name>
    <dbReference type="NCBI Taxonomy" id="2881400"/>
    <lineage>
        <taxon>Viruses</taxon>
        <taxon>Duplodnaviria</taxon>
        <taxon>Heunggongvirae</taxon>
        <taxon>Uroviricota</taxon>
        <taxon>Caudoviricetes</taxon>
        <taxon>Stanholtvirus</taxon>
        <taxon>Stanholtvirus sv6442</taxon>
    </lineage>
</organism>
<dbReference type="KEGG" id="vg:4960629"/>
<dbReference type="Proteomes" id="UP000002289">
    <property type="component" value="Segment"/>
</dbReference>
<keyword evidence="2" id="KW-1185">Reference proteome</keyword>
<gene>
    <name evidence="1" type="ORF">BPSphi6442_0050</name>
</gene>
<proteinExistence type="predicted"/>
<protein>
    <submittedName>
        <fullName evidence="1">Uncharacterized protein</fullName>
    </submittedName>
</protein>
<name>A4JX44_9CAUD</name>
<evidence type="ECO:0000313" key="1">
    <source>
        <dbReference type="EMBL" id="ABO60833.1"/>
    </source>
</evidence>
<sequence length="188" mass="20416">MSIPPLYAIPHSCQCVYALFLEARYAPLHTATMMTFKTLIASNIDWLMERANTNANDLGKLLGQKKGTKSLQSTIHRIVIGESLDPKTASIQPIAEHFGVSVEQLRTYDFRNAGMPAAADTPAPSHAAIAPRRTSRSDAARLLIDAIEDADRSGIPADAFNALREVLRILRGGAQPRVGRAGIEDPTQ</sequence>
<dbReference type="GeneID" id="4960629"/>
<reference evidence="1" key="1">
    <citation type="submission" date="2007-06" db="EMBL/GenBank/DDBJ databases">
        <authorList>
            <person name="DeShazer D."/>
            <person name="Ronning C.M."/>
            <person name="Brinkac L."/>
            <person name="Nierman W.C."/>
        </authorList>
    </citation>
    <scope>NUCLEOTIDE SEQUENCE</scope>
</reference>
<evidence type="ECO:0000313" key="2">
    <source>
        <dbReference type="Proteomes" id="UP000002289"/>
    </source>
</evidence>